<evidence type="ECO:0000313" key="1">
    <source>
        <dbReference type="EMBL" id="WQF83993.1"/>
    </source>
</evidence>
<dbReference type="EMBL" id="CP137309">
    <property type="protein sequence ID" value="WQF83993.1"/>
    <property type="molecule type" value="Genomic_DNA"/>
</dbReference>
<organism evidence="1 2">
    <name type="scientific">Colletotrichum destructivum</name>
    <dbReference type="NCBI Taxonomy" id="34406"/>
    <lineage>
        <taxon>Eukaryota</taxon>
        <taxon>Fungi</taxon>
        <taxon>Dikarya</taxon>
        <taxon>Ascomycota</taxon>
        <taxon>Pezizomycotina</taxon>
        <taxon>Sordariomycetes</taxon>
        <taxon>Hypocreomycetidae</taxon>
        <taxon>Glomerellales</taxon>
        <taxon>Glomerellaceae</taxon>
        <taxon>Colletotrichum</taxon>
        <taxon>Colletotrichum destructivum species complex</taxon>
    </lineage>
</organism>
<name>A0AAX4IMJ3_9PEZI</name>
<protein>
    <recommendedName>
        <fullName evidence="3">Pectate lyase</fullName>
    </recommendedName>
</protein>
<dbReference type="GeneID" id="87945510"/>
<evidence type="ECO:0008006" key="3">
    <source>
        <dbReference type="Google" id="ProtNLM"/>
    </source>
</evidence>
<proteinExistence type="predicted"/>
<accession>A0AAX4IMJ3</accession>
<keyword evidence="2" id="KW-1185">Reference proteome</keyword>
<dbReference type="KEGG" id="cdet:87945510"/>
<dbReference type="AlphaFoldDB" id="A0AAX4IMJ3"/>
<sequence length="55" mass="5818">MIGKTQVIVNMCNTETVTTTTTKANGDVVQTTKFKTIDCGKSTCANSGSYNPNAQ</sequence>
<evidence type="ECO:0000313" key="2">
    <source>
        <dbReference type="Proteomes" id="UP001322277"/>
    </source>
</evidence>
<dbReference type="Proteomes" id="UP001322277">
    <property type="component" value="Chromosome 5"/>
</dbReference>
<reference evidence="2" key="1">
    <citation type="journal article" date="2023" name="bioRxiv">
        <title>Complete genome of the Medicago anthracnose fungus, Colletotrichum destructivum, reveals a mini-chromosome-like region within a core chromosome.</title>
        <authorList>
            <person name="Lapalu N."/>
            <person name="Simon A."/>
            <person name="Lu A."/>
            <person name="Plaumann P.-L."/>
            <person name="Amselem J."/>
            <person name="Pigne S."/>
            <person name="Auger A."/>
            <person name="Koch C."/>
            <person name="Dallery J.-F."/>
            <person name="O'Connell R.J."/>
        </authorList>
    </citation>
    <scope>NUCLEOTIDE SEQUENCE [LARGE SCALE GENOMIC DNA]</scope>
    <source>
        <strain evidence="2">CBS 520.97</strain>
    </source>
</reference>
<gene>
    <name evidence="1" type="ORF">CDEST_09007</name>
</gene>
<dbReference type="RefSeq" id="XP_062781217.1">
    <property type="nucleotide sequence ID" value="XM_062925166.1"/>
</dbReference>